<dbReference type="NCBIfam" id="TIGR01320">
    <property type="entry name" value="mal_quin_oxido"/>
    <property type="match status" value="1"/>
</dbReference>
<dbReference type="NCBIfam" id="NF003606">
    <property type="entry name" value="PRK05257.2-1"/>
    <property type="match status" value="1"/>
</dbReference>
<dbReference type="GO" id="GO:0047545">
    <property type="term" value="F:(S)-2-hydroxyglutarate dehydrogenase activity"/>
    <property type="evidence" value="ECO:0007669"/>
    <property type="project" value="TreeGrafter"/>
</dbReference>
<evidence type="ECO:0000256" key="1">
    <source>
        <dbReference type="ARBA" id="ARBA00001139"/>
    </source>
</evidence>
<evidence type="ECO:0000256" key="2">
    <source>
        <dbReference type="ARBA" id="ARBA00001974"/>
    </source>
</evidence>
<evidence type="ECO:0000256" key="3">
    <source>
        <dbReference type="ARBA" id="ARBA00005012"/>
    </source>
</evidence>
<proteinExistence type="inferred from homology"/>
<keyword evidence="5 8" id="KW-0285">Flavoprotein</keyword>
<comment type="cofactor">
    <cofactor evidence="2 8">
        <name>FAD</name>
        <dbReference type="ChEBI" id="CHEBI:57692"/>
    </cofactor>
</comment>
<dbReference type="Gene3D" id="3.50.50.60">
    <property type="entry name" value="FAD/NAD(P)-binding domain"/>
    <property type="match status" value="1"/>
</dbReference>
<comment type="catalytic activity">
    <reaction evidence="1 8">
        <text>(S)-malate + a quinone = a quinol + oxaloacetate</text>
        <dbReference type="Rhea" id="RHEA:46012"/>
        <dbReference type="ChEBI" id="CHEBI:15589"/>
        <dbReference type="ChEBI" id="CHEBI:16452"/>
        <dbReference type="ChEBI" id="CHEBI:24646"/>
        <dbReference type="ChEBI" id="CHEBI:132124"/>
        <dbReference type="EC" id="1.1.5.4"/>
    </reaction>
</comment>
<dbReference type="InterPro" id="IPR036188">
    <property type="entry name" value="FAD/NAD-bd_sf"/>
</dbReference>
<dbReference type="SUPFAM" id="SSF51905">
    <property type="entry name" value="FAD/NAD(P)-binding domain"/>
    <property type="match status" value="1"/>
</dbReference>
<dbReference type="EC" id="1.1.5.4" evidence="8"/>
<reference evidence="10" key="1">
    <citation type="submission" date="2015-08" db="EMBL/GenBank/DDBJ databases">
        <title>Complete genome sequence of Rothia mucilaginosa strain NUM-Rm6536.</title>
        <authorList>
            <person name="Nambu T."/>
        </authorList>
    </citation>
    <scope>NUCLEOTIDE SEQUENCE [LARGE SCALE GENOMIC DNA]</scope>
    <source>
        <strain evidence="10">NUM-Rm6536</strain>
    </source>
</reference>
<organism evidence="9">
    <name type="scientific">Rothia mucilaginosa</name>
    <dbReference type="NCBI Taxonomy" id="43675"/>
    <lineage>
        <taxon>Bacteria</taxon>
        <taxon>Bacillati</taxon>
        <taxon>Actinomycetota</taxon>
        <taxon>Actinomycetes</taxon>
        <taxon>Micrococcales</taxon>
        <taxon>Micrococcaceae</taxon>
        <taxon>Rothia</taxon>
    </lineage>
</organism>
<dbReference type="NCBIfam" id="NF003610">
    <property type="entry name" value="PRK05257.3-1"/>
    <property type="match status" value="1"/>
</dbReference>
<comment type="similarity">
    <text evidence="8">Belongs to the MQO family.</text>
</comment>
<dbReference type="PANTHER" id="PTHR43104">
    <property type="entry name" value="L-2-HYDROXYGLUTARATE DEHYDROGENASE, MITOCHONDRIAL"/>
    <property type="match status" value="1"/>
</dbReference>
<keyword evidence="6 8" id="KW-0274">FAD</keyword>
<evidence type="ECO:0000256" key="6">
    <source>
        <dbReference type="ARBA" id="ARBA00022827"/>
    </source>
</evidence>
<dbReference type="NCBIfam" id="NF003611">
    <property type="entry name" value="PRK05257.3-2"/>
    <property type="match status" value="1"/>
</dbReference>
<dbReference type="RefSeq" id="WP_060824593.1">
    <property type="nucleotide sequence ID" value="NZ_AP014938.1"/>
</dbReference>
<dbReference type="Gene3D" id="3.30.9.10">
    <property type="entry name" value="D-Amino Acid Oxidase, subunit A, domain 2"/>
    <property type="match status" value="1"/>
</dbReference>
<dbReference type="NCBIfam" id="NF009875">
    <property type="entry name" value="PRK13339.1"/>
    <property type="match status" value="1"/>
</dbReference>
<evidence type="ECO:0000256" key="5">
    <source>
        <dbReference type="ARBA" id="ARBA00022630"/>
    </source>
</evidence>
<dbReference type="EMBL" id="AP014938">
    <property type="protein sequence ID" value="BAS20653.1"/>
    <property type="molecule type" value="Genomic_DNA"/>
</dbReference>
<protein>
    <recommendedName>
        <fullName evidence="8">Probable malate:quinone oxidoreductase</fullName>
        <ecNumber evidence="8">1.1.5.4</ecNumber>
    </recommendedName>
    <alternativeName>
        <fullName evidence="8">MQO</fullName>
    </alternativeName>
    <alternativeName>
        <fullName evidence="8">Malate dehydrogenase [quinone]</fullName>
    </alternativeName>
</protein>
<dbReference type="NCBIfam" id="NF003605">
    <property type="entry name" value="PRK05257.1-4"/>
    <property type="match status" value="1"/>
</dbReference>
<dbReference type="HAMAP" id="MF_00212">
    <property type="entry name" value="MQO"/>
    <property type="match status" value="1"/>
</dbReference>
<name>A0A0K2S0Q1_9MICC</name>
<evidence type="ECO:0000313" key="10">
    <source>
        <dbReference type="Proteomes" id="UP000066203"/>
    </source>
</evidence>
<dbReference type="Pfam" id="PF06039">
    <property type="entry name" value="Mqo"/>
    <property type="match status" value="1"/>
</dbReference>
<dbReference type="NCBIfam" id="NF003603">
    <property type="entry name" value="PRK05257.1-1"/>
    <property type="match status" value="1"/>
</dbReference>
<dbReference type="GO" id="GO:0008924">
    <property type="term" value="F:L-malate dehydrogenase (quinone) activity"/>
    <property type="evidence" value="ECO:0007669"/>
    <property type="project" value="UniProtKB-UniRule"/>
</dbReference>
<dbReference type="GO" id="GO:0006099">
    <property type="term" value="P:tricarboxylic acid cycle"/>
    <property type="evidence" value="ECO:0007669"/>
    <property type="project" value="UniProtKB-UniRule"/>
</dbReference>
<evidence type="ECO:0000313" key="9">
    <source>
        <dbReference type="EMBL" id="BAS20653.1"/>
    </source>
</evidence>
<dbReference type="AlphaFoldDB" id="A0A0K2S0Q1"/>
<dbReference type="UniPathway" id="UPA00223">
    <property type="reaction ID" value="UER01008"/>
</dbReference>
<evidence type="ECO:0000256" key="7">
    <source>
        <dbReference type="ARBA" id="ARBA00023002"/>
    </source>
</evidence>
<comment type="pathway">
    <text evidence="3 8">Carbohydrate metabolism; tricarboxylic acid cycle; oxaloacetate from (S)-malate (quinone route): step 1/1.</text>
</comment>
<dbReference type="Proteomes" id="UP000066203">
    <property type="component" value="Chromosome"/>
</dbReference>
<evidence type="ECO:0000256" key="8">
    <source>
        <dbReference type="HAMAP-Rule" id="MF_00212"/>
    </source>
</evidence>
<gene>
    <name evidence="8" type="primary">mqo</name>
    <name evidence="9" type="ORF">RM6536_1406</name>
</gene>
<evidence type="ECO:0000256" key="4">
    <source>
        <dbReference type="ARBA" id="ARBA00022532"/>
    </source>
</evidence>
<dbReference type="PANTHER" id="PTHR43104:SF2">
    <property type="entry name" value="L-2-HYDROXYGLUTARATE DEHYDROGENASE, MITOCHONDRIAL"/>
    <property type="match status" value="1"/>
</dbReference>
<dbReference type="PATRIC" id="fig|43675.28.peg.1439"/>
<keyword evidence="4 8" id="KW-0816">Tricarboxylic acid cycle</keyword>
<dbReference type="NCBIfam" id="NF003609">
    <property type="entry name" value="PRK05257.2-5"/>
    <property type="match status" value="1"/>
</dbReference>
<accession>A0A0K2S0Q1</accession>
<dbReference type="InterPro" id="IPR006231">
    <property type="entry name" value="MQO"/>
</dbReference>
<keyword evidence="7 8" id="KW-0560">Oxidoreductase</keyword>
<sequence length="493" mass="54053">MVARTERTDVVLVGGGIMSATLGVFLKELEPTWNIILLERLDKVAQESSNPWNNAGTGHSALCELNYAPAGPDGTVSAAKALNINEQFQVSRQFWASLVEKNILTDTSFINPVPHMSLVFGEDHSKYLAARYDSFRKEKLFERMQFSADRDKIAEWAPLTVKGRKGNEQMAATWSPEGTDVNFGFLTEQLVDYLQTKGVEVRYGYQVTNLNRESNGSWTVDAINRINKDEPLSINAKFVFLGAGGGALHLLQKSGIEEGKGYGGFPVSGLFLRNTHEATANQHNAKVYGQASVGAPPMSVPHLDTRYVDGKRALLFGPYAGFKTNFLKQGSVLDLPLSLRLHNLYPMTRAGLDNFSLVKYLLSELVKNKNARLETLHQYYPEADGGEWELIEAGQRVQIMKKDAKKGGILQFGTEVVSAADGSIAALLGASPGASTAAPIMLNLLKQCFPAKMAGWEPRLKELIPGYGVKLNDNHDLADEVMAHTAKVLGIHN</sequence>